<name>A0AAW2IME2_9LAMI</name>
<dbReference type="AlphaFoldDB" id="A0AAW2IME2"/>
<proteinExistence type="inferred from homology"/>
<organism evidence="4">
    <name type="scientific">Sesamum angustifolium</name>
    <dbReference type="NCBI Taxonomy" id="2727405"/>
    <lineage>
        <taxon>Eukaryota</taxon>
        <taxon>Viridiplantae</taxon>
        <taxon>Streptophyta</taxon>
        <taxon>Embryophyta</taxon>
        <taxon>Tracheophyta</taxon>
        <taxon>Spermatophyta</taxon>
        <taxon>Magnoliopsida</taxon>
        <taxon>eudicotyledons</taxon>
        <taxon>Gunneridae</taxon>
        <taxon>Pentapetalae</taxon>
        <taxon>asterids</taxon>
        <taxon>lamiids</taxon>
        <taxon>Lamiales</taxon>
        <taxon>Pedaliaceae</taxon>
        <taxon>Sesamum</taxon>
    </lineage>
</organism>
<dbReference type="GO" id="GO:0016746">
    <property type="term" value="F:acyltransferase activity"/>
    <property type="evidence" value="ECO:0007669"/>
    <property type="project" value="UniProtKB-KW"/>
</dbReference>
<comment type="caution">
    <text evidence="4">The sequence shown here is derived from an EMBL/GenBank/DDBJ whole genome shotgun (WGS) entry which is preliminary data.</text>
</comment>
<reference evidence="4" key="1">
    <citation type="submission" date="2020-06" db="EMBL/GenBank/DDBJ databases">
        <authorList>
            <person name="Li T."/>
            <person name="Hu X."/>
            <person name="Zhang T."/>
            <person name="Song X."/>
            <person name="Zhang H."/>
            <person name="Dai N."/>
            <person name="Sheng W."/>
            <person name="Hou X."/>
            <person name="Wei L."/>
        </authorList>
    </citation>
    <scope>NUCLEOTIDE SEQUENCE</scope>
    <source>
        <strain evidence="4">G01</strain>
        <tissue evidence="4">Leaf</tissue>
    </source>
</reference>
<keyword evidence="2" id="KW-0808">Transferase</keyword>
<keyword evidence="3" id="KW-0012">Acyltransferase</keyword>
<gene>
    <name evidence="4" type="ORF">Sangu_2933400</name>
</gene>
<reference evidence="4" key="2">
    <citation type="journal article" date="2024" name="Plant">
        <title>Genomic evolution and insights into agronomic trait innovations of Sesamum species.</title>
        <authorList>
            <person name="Miao H."/>
            <person name="Wang L."/>
            <person name="Qu L."/>
            <person name="Liu H."/>
            <person name="Sun Y."/>
            <person name="Le M."/>
            <person name="Wang Q."/>
            <person name="Wei S."/>
            <person name="Zheng Y."/>
            <person name="Lin W."/>
            <person name="Duan Y."/>
            <person name="Cao H."/>
            <person name="Xiong S."/>
            <person name="Wang X."/>
            <person name="Wei L."/>
            <person name="Li C."/>
            <person name="Ma Q."/>
            <person name="Ju M."/>
            <person name="Zhao R."/>
            <person name="Li G."/>
            <person name="Mu C."/>
            <person name="Tian Q."/>
            <person name="Mei H."/>
            <person name="Zhang T."/>
            <person name="Gao T."/>
            <person name="Zhang H."/>
        </authorList>
    </citation>
    <scope>NUCLEOTIDE SEQUENCE</scope>
    <source>
        <strain evidence="4">G01</strain>
    </source>
</reference>
<dbReference type="EMBL" id="JACGWK010001792">
    <property type="protein sequence ID" value="KAL0282730.1"/>
    <property type="molecule type" value="Genomic_DNA"/>
</dbReference>
<dbReference type="Pfam" id="PF02458">
    <property type="entry name" value="Transferase"/>
    <property type="match status" value="1"/>
</dbReference>
<dbReference type="Gene3D" id="3.30.559.10">
    <property type="entry name" value="Chloramphenicol acetyltransferase-like domain"/>
    <property type="match status" value="2"/>
</dbReference>
<dbReference type="InterPro" id="IPR023213">
    <property type="entry name" value="CAT-like_dom_sf"/>
</dbReference>
<comment type="similarity">
    <text evidence="1">Belongs to the plant acyltransferase family.</text>
</comment>
<sequence>MAAGVQEISRVIIKPSSETTPHPTNLKLSYLDQLIPSFYVPFIFFYKADESRGLTSSNHVHLSQQLKQSLSNTLTSFYPLAGRIEDDVVVVDSCDSGVEFIEARARVQLMNVIQGPEIEDLKQYLPLDPTTGEARRLLVVQITFFDCGGVAIALCFSHKVADCTSIVAFANAWAATCRGETEVSRFSFNLGSYFPAREFPGSDFWGFLLSDENYVTKRFVFDEEKLAALKQEATSSSLKDPTRVELVSAFIWKIFMEVAKSKNQEARKAYAALHAVNLRARKIPPELLQNVFGNCMMSGLAFSDANVTCDQYEDVDELRDLVSKLRSSFKRISDDYIAESQTGDRYLNDLYEMLSQVLKRELEYCSFSSWCRSPVYEVDYGWGNPIWLGTTALPLKNLTVLVNSRCGEGIEAWVNMKQDNLEMLEAQFKLIPSTGYKDLHACG</sequence>
<evidence type="ECO:0000256" key="1">
    <source>
        <dbReference type="ARBA" id="ARBA00009861"/>
    </source>
</evidence>
<evidence type="ECO:0000256" key="2">
    <source>
        <dbReference type="ARBA" id="ARBA00022679"/>
    </source>
</evidence>
<protein>
    <submittedName>
        <fullName evidence="4">Stemmadenine O-acetyltransferase</fullName>
    </submittedName>
</protein>
<dbReference type="PANTHER" id="PTHR31623:SF17">
    <property type="entry name" value="F21J9.9"/>
    <property type="match status" value="1"/>
</dbReference>
<accession>A0AAW2IME2</accession>
<dbReference type="PANTHER" id="PTHR31623">
    <property type="entry name" value="F21J9.9"/>
    <property type="match status" value="1"/>
</dbReference>
<evidence type="ECO:0000256" key="3">
    <source>
        <dbReference type="ARBA" id="ARBA00023315"/>
    </source>
</evidence>
<evidence type="ECO:0000313" key="4">
    <source>
        <dbReference type="EMBL" id="KAL0282730.1"/>
    </source>
</evidence>